<dbReference type="GO" id="GO:0016020">
    <property type="term" value="C:membrane"/>
    <property type="evidence" value="ECO:0007669"/>
    <property type="project" value="InterPro"/>
</dbReference>
<comment type="caution">
    <text evidence="3">The sequence shown here is derived from an EMBL/GenBank/DDBJ whole genome shotgun (WGS) entry which is preliminary data.</text>
</comment>
<feature type="transmembrane region" description="Helical" evidence="2">
    <location>
        <begin position="601"/>
        <end position="622"/>
    </location>
</feature>
<name>A0AA40DSH2_9PEZI</name>
<evidence type="ECO:0000256" key="2">
    <source>
        <dbReference type="SAM" id="Phobius"/>
    </source>
</evidence>
<dbReference type="Pfam" id="PF01544">
    <property type="entry name" value="CorA"/>
    <property type="match status" value="1"/>
</dbReference>
<accession>A0AA40DSH2</accession>
<feature type="transmembrane region" description="Helical" evidence="2">
    <location>
        <begin position="564"/>
        <end position="589"/>
    </location>
</feature>
<reference evidence="3" key="1">
    <citation type="submission" date="2023-06" db="EMBL/GenBank/DDBJ databases">
        <title>Genome-scale phylogeny and comparative genomics of the fungal order Sordariales.</title>
        <authorList>
            <consortium name="Lawrence Berkeley National Laboratory"/>
            <person name="Hensen N."/>
            <person name="Bonometti L."/>
            <person name="Westerberg I."/>
            <person name="Brannstrom I.O."/>
            <person name="Guillou S."/>
            <person name="Cros-Aarteil S."/>
            <person name="Calhoun S."/>
            <person name="Haridas S."/>
            <person name="Kuo A."/>
            <person name="Mondo S."/>
            <person name="Pangilinan J."/>
            <person name="Riley R."/>
            <person name="Labutti K."/>
            <person name="Andreopoulos B."/>
            <person name="Lipzen A."/>
            <person name="Chen C."/>
            <person name="Yanf M."/>
            <person name="Daum C."/>
            <person name="Ng V."/>
            <person name="Clum A."/>
            <person name="Steindorff A."/>
            <person name="Ohm R."/>
            <person name="Martin F."/>
            <person name="Silar P."/>
            <person name="Natvig D."/>
            <person name="Lalanne C."/>
            <person name="Gautier V."/>
            <person name="Ament-Velasquez S.L."/>
            <person name="Kruys A."/>
            <person name="Hutchinson M.I."/>
            <person name="Powell A.J."/>
            <person name="Barry K."/>
            <person name="Miller A.N."/>
            <person name="Grigoriev I.V."/>
            <person name="Debuchy R."/>
            <person name="Gladieux P."/>
            <person name="Thoren M.H."/>
            <person name="Johannesson H."/>
        </authorList>
    </citation>
    <scope>NUCLEOTIDE SEQUENCE</scope>
    <source>
        <strain evidence="3">SMH4607-1</strain>
    </source>
</reference>
<dbReference type="GO" id="GO:0046873">
    <property type="term" value="F:metal ion transmembrane transporter activity"/>
    <property type="evidence" value="ECO:0007669"/>
    <property type="project" value="InterPro"/>
</dbReference>
<keyword evidence="4" id="KW-1185">Reference proteome</keyword>
<evidence type="ECO:0000313" key="3">
    <source>
        <dbReference type="EMBL" id="KAK0711786.1"/>
    </source>
</evidence>
<dbReference type="Gene3D" id="1.20.58.340">
    <property type="entry name" value="Magnesium transport protein CorA, transmembrane region"/>
    <property type="match status" value="1"/>
</dbReference>
<proteinExistence type="predicted"/>
<dbReference type="Proteomes" id="UP001172102">
    <property type="component" value="Unassembled WGS sequence"/>
</dbReference>
<sequence length="655" mass="73410">MAGPLPGPTVSMPGNHDAPPRRELDPNVAGDLTAIRALLQAIAQHNLIEIPKEASSLAISRSTGVVDPSGSHYDEAETIDYHVRQLSNWGLTLHSSTGGDNNLSSEPGTAARIFQSKQLGQGISSSLLWMSDTLRHDRHVDYDEFGYDGNGYPCSLGHRDAVPMQDTPRPGSTSYAPQRHEIKEHIFKKADGQILNPPWAGQHFGKEWNIGLHGAGDEEVSSLVTSQLSCRADETAPNTGHHHHHHLVSPRPELAICFLNQFEGKWGLNWHSWSSSEEWGGGSMAPTMSHKEDALFQYHMRVFTTQSGRRACQGRVSGNLTVPSDAKRNLDIHEIRYSVGLKTTWKFDLPVFTLVTMTNSFSGLEDLGELHDANIWKAVNIRPSIRATGVAAFAFRVRSLLPGWADQWTRLLDQIDRVLSADLANILSPESRREIMVDGSDLRLSEFYPAVLQILRIAADWIQESMDDLRWMVDDTQRLYFSPNTHADSFPTFLPPMLDAKDQDAAIAVFRQNWESVQSYQQRLGKSLLIRIARKQEEVKNLKDGMFNATSVNEAKKSTKLNHYILVFTVVTIFYLPLSFIATLFALGLSTWEDPRQFRSFTATITLVAAGTYAFSGFLIWFTQRSTIKLNADLRAPMKWFQRRASVPKNGLHAR</sequence>
<keyword evidence="2" id="KW-1133">Transmembrane helix</keyword>
<feature type="region of interest" description="Disordered" evidence="1">
    <location>
        <begin position="1"/>
        <end position="26"/>
    </location>
</feature>
<evidence type="ECO:0000313" key="4">
    <source>
        <dbReference type="Proteomes" id="UP001172102"/>
    </source>
</evidence>
<organism evidence="3 4">
    <name type="scientific">Lasiosphaeris hirsuta</name>
    <dbReference type="NCBI Taxonomy" id="260670"/>
    <lineage>
        <taxon>Eukaryota</taxon>
        <taxon>Fungi</taxon>
        <taxon>Dikarya</taxon>
        <taxon>Ascomycota</taxon>
        <taxon>Pezizomycotina</taxon>
        <taxon>Sordariomycetes</taxon>
        <taxon>Sordariomycetidae</taxon>
        <taxon>Sordariales</taxon>
        <taxon>Lasiosphaeriaceae</taxon>
        <taxon>Lasiosphaeris</taxon>
    </lineage>
</organism>
<dbReference type="AlphaFoldDB" id="A0AA40DSH2"/>
<keyword evidence="2" id="KW-0472">Membrane</keyword>
<evidence type="ECO:0000256" key="1">
    <source>
        <dbReference type="SAM" id="MobiDB-lite"/>
    </source>
</evidence>
<gene>
    <name evidence="3" type="ORF">B0H67DRAFT_685345</name>
</gene>
<dbReference type="InterPro" id="IPR002523">
    <property type="entry name" value="MgTranspt_CorA/ZnTranspt_ZntB"/>
</dbReference>
<dbReference type="EMBL" id="JAUKUA010000005">
    <property type="protein sequence ID" value="KAK0711786.1"/>
    <property type="molecule type" value="Genomic_DNA"/>
</dbReference>
<protein>
    <submittedName>
        <fullName evidence="3">Uncharacterized protein</fullName>
    </submittedName>
</protein>
<keyword evidence="2" id="KW-0812">Transmembrane</keyword>